<dbReference type="GO" id="GO:0016757">
    <property type="term" value="F:glycosyltransferase activity"/>
    <property type="evidence" value="ECO:0007669"/>
    <property type="project" value="UniProtKB-KW"/>
</dbReference>
<dbReference type="EMBL" id="JBHUOZ010000003">
    <property type="protein sequence ID" value="MFD2921659.1"/>
    <property type="molecule type" value="Genomic_DNA"/>
</dbReference>
<gene>
    <name evidence="2" type="ORF">ACFS6H_18210</name>
</gene>
<dbReference type="Proteomes" id="UP001597511">
    <property type="component" value="Unassembled WGS sequence"/>
</dbReference>
<dbReference type="InterPro" id="IPR029057">
    <property type="entry name" value="PRTase-like"/>
</dbReference>
<keyword evidence="2" id="KW-0328">Glycosyltransferase</keyword>
<feature type="domain" description="Phosphoribosyltransferase" evidence="1">
    <location>
        <begin position="12"/>
        <end position="144"/>
    </location>
</feature>
<dbReference type="RefSeq" id="WP_386102400.1">
    <property type="nucleotide sequence ID" value="NZ_JBHUOZ010000003.1"/>
</dbReference>
<evidence type="ECO:0000259" key="1">
    <source>
        <dbReference type="Pfam" id="PF00156"/>
    </source>
</evidence>
<accession>A0ABW6A8E6</accession>
<keyword evidence="2" id="KW-0808">Transferase</keyword>
<dbReference type="CDD" id="cd06223">
    <property type="entry name" value="PRTases_typeI"/>
    <property type="match status" value="1"/>
</dbReference>
<evidence type="ECO:0000313" key="2">
    <source>
        <dbReference type="EMBL" id="MFD2921659.1"/>
    </source>
</evidence>
<sequence>MTANKHYILVEQTALKKMQRMALEILENNAGETELIIAGIDGGGTIVARTMHDLLKQLDNNLTLHLANISLNKRQPEEVLISPELDYNNKVVIVVDDVANSGRTLLYALKPLLNWHPKKIQTLALVGRHHNSFPVYPDYVGMELATTMEDHIYVEVDGNTVKGAYLQ</sequence>
<reference evidence="3" key="1">
    <citation type="journal article" date="2019" name="Int. J. Syst. Evol. Microbiol.">
        <title>The Global Catalogue of Microorganisms (GCM) 10K type strain sequencing project: providing services to taxonomists for standard genome sequencing and annotation.</title>
        <authorList>
            <consortium name="The Broad Institute Genomics Platform"/>
            <consortium name="The Broad Institute Genome Sequencing Center for Infectious Disease"/>
            <person name="Wu L."/>
            <person name="Ma J."/>
        </authorList>
    </citation>
    <scope>NUCLEOTIDE SEQUENCE [LARGE SCALE GENOMIC DNA]</scope>
    <source>
        <strain evidence="3">KCTC 23299</strain>
    </source>
</reference>
<dbReference type="Pfam" id="PF00156">
    <property type="entry name" value="Pribosyltran"/>
    <property type="match status" value="1"/>
</dbReference>
<proteinExistence type="predicted"/>
<organism evidence="2 3">
    <name type="scientific">Terrimonas rubra</name>
    <dbReference type="NCBI Taxonomy" id="1035890"/>
    <lineage>
        <taxon>Bacteria</taxon>
        <taxon>Pseudomonadati</taxon>
        <taxon>Bacteroidota</taxon>
        <taxon>Chitinophagia</taxon>
        <taxon>Chitinophagales</taxon>
        <taxon>Chitinophagaceae</taxon>
        <taxon>Terrimonas</taxon>
    </lineage>
</organism>
<keyword evidence="3" id="KW-1185">Reference proteome</keyword>
<protein>
    <submittedName>
        <fullName evidence="2">Phosphoribosyltransferase family protein</fullName>
    </submittedName>
</protein>
<dbReference type="PANTHER" id="PTHR11608:SF0">
    <property type="entry name" value="BIFUNCTIONAL PROTEIN PYRR"/>
    <property type="match status" value="1"/>
</dbReference>
<dbReference type="SUPFAM" id="SSF53271">
    <property type="entry name" value="PRTase-like"/>
    <property type="match status" value="1"/>
</dbReference>
<dbReference type="InterPro" id="IPR050137">
    <property type="entry name" value="PyrR_bifunctional"/>
</dbReference>
<dbReference type="PANTHER" id="PTHR11608">
    <property type="entry name" value="BIFUNCTIONAL PROTEIN PYRR"/>
    <property type="match status" value="1"/>
</dbReference>
<comment type="caution">
    <text evidence="2">The sequence shown here is derived from an EMBL/GenBank/DDBJ whole genome shotgun (WGS) entry which is preliminary data.</text>
</comment>
<dbReference type="InterPro" id="IPR000836">
    <property type="entry name" value="PRTase_dom"/>
</dbReference>
<name>A0ABW6A8E6_9BACT</name>
<evidence type="ECO:0000313" key="3">
    <source>
        <dbReference type="Proteomes" id="UP001597511"/>
    </source>
</evidence>
<dbReference type="Gene3D" id="3.40.50.2020">
    <property type="match status" value="1"/>
</dbReference>